<feature type="compositionally biased region" description="Pro residues" evidence="1">
    <location>
        <begin position="42"/>
        <end position="67"/>
    </location>
</feature>
<name>A0AAV8R6R3_ENSVE</name>
<feature type="compositionally biased region" description="Pro residues" evidence="1">
    <location>
        <begin position="120"/>
        <end position="132"/>
    </location>
</feature>
<protein>
    <submittedName>
        <fullName evidence="2">Uncharacterized protein</fullName>
    </submittedName>
</protein>
<evidence type="ECO:0000256" key="1">
    <source>
        <dbReference type="SAM" id="MobiDB-lite"/>
    </source>
</evidence>
<dbReference type="AlphaFoldDB" id="A0AAV8R6R3"/>
<proteinExistence type="predicted"/>
<evidence type="ECO:0000313" key="3">
    <source>
        <dbReference type="Proteomes" id="UP001222027"/>
    </source>
</evidence>
<gene>
    <name evidence="2" type="ORF">OPV22_014747</name>
</gene>
<feature type="region of interest" description="Disordered" evidence="1">
    <location>
        <begin position="113"/>
        <end position="132"/>
    </location>
</feature>
<feature type="region of interest" description="Disordered" evidence="1">
    <location>
        <begin position="41"/>
        <end position="93"/>
    </location>
</feature>
<organism evidence="2 3">
    <name type="scientific">Ensete ventricosum</name>
    <name type="common">Abyssinian banana</name>
    <name type="synonym">Musa ensete</name>
    <dbReference type="NCBI Taxonomy" id="4639"/>
    <lineage>
        <taxon>Eukaryota</taxon>
        <taxon>Viridiplantae</taxon>
        <taxon>Streptophyta</taxon>
        <taxon>Embryophyta</taxon>
        <taxon>Tracheophyta</taxon>
        <taxon>Spermatophyta</taxon>
        <taxon>Magnoliopsida</taxon>
        <taxon>Liliopsida</taxon>
        <taxon>Zingiberales</taxon>
        <taxon>Musaceae</taxon>
        <taxon>Ensete</taxon>
    </lineage>
</organism>
<evidence type="ECO:0000313" key="2">
    <source>
        <dbReference type="EMBL" id="KAJ8493026.1"/>
    </source>
</evidence>
<dbReference type="Proteomes" id="UP001222027">
    <property type="component" value="Unassembled WGS sequence"/>
</dbReference>
<keyword evidence="3" id="KW-1185">Reference proteome</keyword>
<sequence length="132" mass="14875">MRPKSAQTLSGPLSFGLIKPVSRKLSRELCRGRKQIVRVYPGFPPFPHPPSTLRSLPPPAVVSPRPPQIRRDPASRRRSASVSQPRLSRRHSRARSLTLTWFLDFEEEEATVCRFARRTPSPPRPPPGAGPR</sequence>
<comment type="caution">
    <text evidence="2">The sequence shown here is derived from an EMBL/GenBank/DDBJ whole genome shotgun (WGS) entry which is preliminary data.</text>
</comment>
<accession>A0AAV8R6R3</accession>
<dbReference type="EMBL" id="JAQQAF010000004">
    <property type="protein sequence ID" value="KAJ8493026.1"/>
    <property type="molecule type" value="Genomic_DNA"/>
</dbReference>
<reference evidence="2 3" key="1">
    <citation type="submission" date="2022-12" db="EMBL/GenBank/DDBJ databases">
        <title>Chromosome-scale assembly of the Ensete ventricosum genome.</title>
        <authorList>
            <person name="Dussert Y."/>
            <person name="Stocks J."/>
            <person name="Wendawek A."/>
            <person name="Woldeyes F."/>
            <person name="Nichols R.A."/>
            <person name="Borrell J.S."/>
        </authorList>
    </citation>
    <scope>NUCLEOTIDE SEQUENCE [LARGE SCALE GENOMIC DNA]</scope>
    <source>
        <strain evidence="3">cv. Maze</strain>
        <tissue evidence="2">Seeds</tissue>
    </source>
</reference>